<comment type="caution">
    <text evidence="1">The sequence shown here is derived from an EMBL/GenBank/DDBJ whole genome shotgun (WGS) entry which is preliminary data.</text>
</comment>
<reference evidence="1 2" key="1">
    <citation type="submission" date="2017-10" db="EMBL/GenBank/DDBJ databases">
        <title>Extensive intraspecific genome diversity in a model arbuscular mycorrhizal fungus.</title>
        <authorList>
            <person name="Chen E.C.H."/>
            <person name="Morin E."/>
            <person name="Baudet D."/>
            <person name="Noel J."/>
            <person name="Ndikumana S."/>
            <person name="Charron P."/>
            <person name="St-Onge C."/>
            <person name="Giorgi J."/>
            <person name="Grigoriev I.V."/>
            <person name="Roux C."/>
            <person name="Martin F.M."/>
            <person name="Corradi N."/>
        </authorList>
    </citation>
    <scope>NUCLEOTIDE SEQUENCE [LARGE SCALE GENOMIC DNA]</scope>
    <source>
        <strain evidence="1 2">A1</strain>
    </source>
</reference>
<sequence>MMSSLNDAQWSQLSCNQDSLIDRAHDFDWTITWNALKQVQHFKCTSSRRNALWAFTVKILNNTLPVGQILKKWRSRALFHSTQGTYQRIVT</sequence>
<dbReference type="EMBL" id="LLXH01000651">
    <property type="protein sequence ID" value="PKC64295.1"/>
    <property type="molecule type" value="Genomic_DNA"/>
</dbReference>
<dbReference type="VEuPathDB" id="FungiDB:FUN_017067"/>
<reference evidence="1 2" key="2">
    <citation type="submission" date="2017-10" db="EMBL/GenBank/DDBJ databases">
        <title>Genome analyses suggest a sexual origin of heterokaryosis in a supposedly ancient asexual fungus.</title>
        <authorList>
            <person name="Corradi N."/>
            <person name="Sedzielewska K."/>
            <person name="Noel J."/>
            <person name="Charron P."/>
            <person name="Farinelli L."/>
            <person name="Marton T."/>
            <person name="Kruger M."/>
            <person name="Pelin A."/>
            <person name="Brachmann A."/>
            <person name="Corradi N."/>
        </authorList>
    </citation>
    <scope>NUCLEOTIDE SEQUENCE [LARGE SCALE GENOMIC DNA]</scope>
    <source>
        <strain evidence="1 2">A1</strain>
    </source>
</reference>
<accession>A0A2N0RLX7</accession>
<evidence type="ECO:0000313" key="2">
    <source>
        <dbReference type="Proteomes" id="UP000232688"/>
    </source>
</evidence>
<evidence type="ECO:0000313" key="1">
    <source>
        <dbReference type="EMBL" id="PKC64295.1"/>
    </source>
</evidence>
<dbReference type="Proteomes" id="UP000232688">
    <property type="component" value="Unassembled WGS sequence"/>
</dbReference>
<proteinExistence type="predicted"/>
<name>A0A2N0RLX7_9GLOM</name>
<protein>
    <submittedName>
        <fullName evidence="1">Uncharacterized protein</fullName>
    </submittedName>
</protein>
<organism evidence="1 2">
    <name type="scientific">Rhizophagus irregularis</name>
    <dbReference type="NCBI Taxonomy" id="588596"/>
    <lineage>
        <taxon>Eukaryota</taxon>
        <taxon>Fungi</taxon>
        <taxon>Fungi incertae sedis</taxon>
        <taxon>Mucoromycota</taxon>
        <taxon>Glomeromycotina</taxon>
        <taxon>Glomeromycetes</taxon>
        <taxon>Glomerales</taxon>
        <taxon>Glomeraceae</taxon>
        <taxon>Rhizophagus</taxon>
    </lineage>
</organism>
<gene>
    <name evidence="1" type="ORF">RhiirA1_222607</name>
</gene>
<dbReference type="AlphaFoldDB" id="A0A2N0RLX7"/>
<dbReference type="VEuPathDB" id="FungiDB:RhiirA1_222607"/>